<accession>A0A9P4UU69</accession>
<dbReference type="InterPro" id="IPR036291">
    <property type="entry name" value="NAD(P)-bd_dom_sf"/>
</dbReference>
<comment type="caution">
    <text evidence="3">The sequence shown here is derived from an EMBL/GenBank/DDBJ whole genome shotgun (WGS) entry which is preliminary data.</text>
</comment>
<proteinExistence type="inferred from homology"/>
<dbReference type="EMBL" id="MU003768">
    <property type="protein sequence ID" value="KAF2725383.1"/>
    <property type="molecule type" value="Genomic_DNA"/>
</dbReference>
<dbReference type="Proteomes" id="UP000799441">
    <property type="component" value="Unassembled WGS sequence"/>
</dbReference>
<dbReference type="OrthoDB" id="37659at2759"/>
<dbReference type="PANTHER" id="PTHR43180">
    <property type="entry name" value="3-OXOACYL-(ACYL-CARRIER-PROTEIN) REDUCTASE (AFU_ORTHOLOGUE AFUA_6G11210)"/>
    <property type="match status" value="1"/>
</dbReference>
<dbReference type="AlphaFoldDB" id="A0A9P4UU69"/>
<comment type="similarity">
    <text evidence="1">Belongs to the short-chain dehydrogenases/reductases (SDR) family.</text>
</comment>
<dbReference type="PANTHER" id="PTHR43180:SF10">
    <property type="entry name" value="NAD(P)-BINDING PROTEIN"/>
    <property type="match status" value="1"/>
</dbReference>
<evidence type="ECO:0000313" key="4">
    <source>
        <dbReference type="Proteomes" id="UP000799441"/>
    </source>
</evidence>
<dbReference type="SUPFAM" id="SSF51735">
    <property type="entry name" value="NAD(P)-binding Rossmann-fold domains"/>
    <property type="match status" value="1"/>
</dbReference>
<protein>
    <submittedName>
        <fullName evidence="3">NAD(P)-binding protein</fullName>
    </submittedName>
</protein>
<name>A0A9P4UU69_9PEZI</name>
<sequence length="374" mass="41337">MAFLRLPYSVAYRVERDRLAMGASRHMPHCLLRFDIIIRFVIYVQMRGYLRRHQNMWLGGVLLYSNLVEVHDSARCTQVAETMQAREFSISNHELRNLKGQIIIITGGAAGIGLATSKILLEQGCTVIVGDLNPPAISFEGVVFHRTNVALWEDLRSLFKTAYARYGRIDHVFANAGISETAGSTYLKEEFGTDGELEEPDHSITDLNVTGTANTCFLALHYMRRQPTGGSMVVTSSITGFQVFRSTQYTMSKHAVLGFMRGLVPNLKALDHEATIRINAITPSWTLTGLLSQEAADTIGIPAQEPEAVALAAVLLMADQSRQGQVIYIGSGKYKEIEHSILSPAVEDIIVSGEERADTYMERLAQKLAADKDG</sequence>
<reference evidence="3" key="1">
    <citation type="journal article" date="2020" name="Stud. Mycol.">
        <title>101 Dothideomycetes genomes: a test case for predicting lifestyles and emergence of pathogens.</title>
        <authorList>
            <person name="Haridas S."/>
            <person name="Albert R."/>
            <person name="Binder M."/>
            <person name="Bloem J."/>
            <person name="Labutti K."/>
            <person name="Salamov A."/>
            <person name="Andreopoulos B."/>
            <person name="Baker S."/>
            <person name="Barry K."/>
            <person name="Bills G."/>
            <person name="Bluhm B."/>
            <person name="Cannon C."/>
            <person name="Castanera R."/>
            <person name="Culley D."/>
            <person name="Daum C."/>
            <person name="Ezra D."/>
            <person name="Gonzalez J."/>
            <person name="Henrissat B."/>
            <person name="Kuo A."/>
            <person name="Liang C."/>
            <person name="Lipzen A."/>
            <person name="Lutzoni F."/>
            <person name="Magnuson J."/>
            <person name="Mondo S."/>
            <person name="Nolan M."/>
            <person name="Ohm R."/>
            <person name="Pangilinan J."/>
            <person name="Park H.-J."/>
            <person name="Ramirez L."/>
            <person name="Alfaro M."/>
            <person name="Sun H."/>
            <person name="Tritt A."/>
            <person name="Yoshinaga Y."/>
            <person name="Zwiers L.-H."/>
            <person name="Turgeon B."/>
            <person name="Goodwin S."/>
            <person name="Spatafora J."/>
            <person name="Crous P."/>
            <person name="Grigoriev I."/>
        </authorList>
    </citation>
    <scope>NUCLEOTIDE SEQUENCE</scope>
    <source>
        <strain evidence="3">CBS 116435</strain>
    </source>
</reference>
<evidence type="ECO:0000256" key="2">
    <source>
        <dbReference type="ARBA" id="ARBA00023002"/>
    </source>
</evidence>
<keyword evidence="4" id="KW-1185">Reference proteome</keyword>
<dbReference type="Pfam" id="PF00106">
    <property type="entry name" value="adh_short"/>
    <property type="match status" value="1"/>
</dbReference>
<evidence type="ECO:0000313" key="3">
    <source>
        <dbReference type="EMBL" id="KAF2725383.1"/>
    </source>
</evidence>
<organism evidence="3 4">
    <name type="scientific">Polychaeton citri CBS 116435</name>
    <dbReference type="NCBI Taxonomy" id="1314669"/>
    <lineage>
        <taxon>Eukaryota</taxon>
        <taxon>Fungi</taxon>
        <taxon>Dikarya</taxon>
        <taxon>Ascomycota</taxon>
        <taxon>Pezizomycotina</taxon>
        <taxon>Dothideomycetes</taxon>
        <taxon>Dothideomycetidae</taxon>
        <taxon>Capnodiales</taxon>
        <taxon>Capnodiaceae</taxon>
        <taxon>Polychaeton</taxon>
    </lineage>
</organism>
<gene>
    <name evidence="3" type="ORF">K431DRAFT_343333</name>
</gene>
<evidence type="ECO:0000256" key="1">
    <source>
        <dbReference type="ARBA" id="ARBA00006484"/>
    </source>
</evidence>
<dbReference type="GO" id="GO:0016491">
    <property type="term" value="F:oxidoreductase activity"/>
    <property type="evidence" value="ECO:0007669"/>
    <property type="project" value="UniProtKB-KW"/>
</dbReference>
<dbReference type="PRINTS" id="PR00081">
    <property type="entry name" value="GDHRDH"/>
</dbReference>
<dbReference type="Gene3D" id="3.40.50.720">
    <property type="entry name" value="NAD(P)-binding Rossmann-like Domain"/>
    <property type="match status" value="1"/>
</dbReference>
<keyword evidence="2" id="KW-0560">Oxidoreductase</keyword>
<dbReference type="InterPro" id="IPR002347">
    <property type="entry name" value="SDR_fam"/>
</dbReference>